<dbReference type="STRING" id="1302689.RG47T_1287"/>
<keyword evidence="3" id="KW-1185">Reference proteome</keyword>
<gene>
    <name evidence="2" type="ORF">RG47T_1287</name>
</gene>
<feature type="region of interest" description="Disordered" evidence="1">
    <location>
        <begin position="1"/>
        <end position="27"/>
    </location>
</feature>
<reference evidence="2 3" key="1">
    <citation type="submission" date="2016-11" db="EMBL/GenBank/DDBJ databases">
        <title>Whole Genome Sequencing of Mucilaginibacter polytrichastri RG4-7(T) isolated from the moss sample.</title>
        <authorList>
            <person name="Li Y."/>
        </authorList>
    </citation>
    <scope>NUCLEOTIDE SEQUENCE [LARGE SCALE GENOMIC DNA]</scope>
    <source>
        <strain evidence="2 3">RG4-7</strain>
    </source>
</reference>
<dbReference type="EMBL" id="MPPL01000001">
    <property type="protein sequence ID" value="OKS85841.1"/>
    <property type="molecule type" value="Genomic_DNA"/>
</dbReference>
<feature type="compositionally biased region" description="Basic and acidic residues" evidence="1">
    <location>
        <begin position="1"/>
        <end position="10"/>
    </location>
</feature>
<protein>
    <submittedName>
        <fullName evidence="2">Uncharacterized protein</fullName>
    </submittedName>
</protein>
<evidence type="ECO:0000313" key="3">
    <source>
        <dbReference type="Proteomes" id="UP000186720"/>
    </source>
</evidence>
<name>A0A1Q5ZVP9_9SPHI</name>
<sequence length="99" mass="11518">MSCKEIKQKDIPGTYASDNRERNGPHGLDTLIVTNDHNYFYKNYYGHFKGTWQLKGSTVNFNNFGDNNGIWSAGVEYHNDTIRIIYADEEGIYYNKIKK</sequence>
<accession>A0A1Q5ZVP9</accession>
<evidence type="ECO:0000313" key="2">
    <source>
        <dbReference type="EMBL" id="OKS85841.1"/>
    </source>
</evidence>
<evidence type="ECO:0000256" key="1">
    <source>
        <dbReference type="SAM" id="MobiDB-lite"/>
    </source>
</evidence>
<comment type="caution">
    <text evidence="2">The sequence shown here is derived from an EMBL/GenBank/DDBJ whole genome shotgun (WGS) entry which is preliminary data.</text>
</comment>
<proteinExistence type="predicted"/>
<dbReference type="AlphaFoldDB" id="A0A1Q5ZVP9"/>
<organism evidence="2 3">
    <name type="scientific">Mucilaginibacter polytrichastri</name>
    <dbReference type="NCBI Taxonomy" id="1302689"/>
    <lineage>
        <taxon>Bacteria</taxon>
        <taxon>Pseudomonadati</taxon>
        <taxon>Bacteroidota</taxon>
        <taxon>Sphingobacteriia</taxon>
        <taxon>Sphingobacteriales</taxon>
        <taxon>Sphingobacteriaceae</taxon>
        <taxon>Mucilaginibacter</taxon>
    </lineage>
</organism>
<dbReference type="Proteomes" id="UP000186720">
    <property type="component" value="Unassembled WGS sequence"/>
</dbReference>